<protein>
    <submittedName>
        <fullName evidence="3">Helix-turn-helix domain protein</fullName>
    </submittedName>
</protein>
<dbReference type="OrthoDB" id="287709at2"/>
<reference evidence="3 4" key="1">
    <citation type="submission" date="2019-02" db="EMBL/GenBank/DDBJ databases">
        <title>Deep-cultivation of Planctomycetes and their phenomic and genomic characterization uncovers novel biology.</title>
        <authorList>
            <person name="Wiegand S."/>
            <person name="Jogler M."/>
            <person name="Boedeker C."/>
            <person name="Pinto D."/>
            <person name="Vollmers J."/>
            <person name="Rivas-Marin E."/>
            <person name="Kohn T."/>
            <person name="Peeters S.H."/>
            <person name="Heuer A."/>
            <person name="Rast P."/>
            <person name="Oberbeckmann S."/>
            <person name="Bunk B."/>
            <person name="Jeske O."/>
            <person name="Meyerdierks A."/>
            <person name="Storesund J.E."/>
            <person name="Kallscheuer N."/>
            <person name="Luecker S."/>
            <person name="Lage O.M."/>
            <person name="Pohl T."/>
            <person name="Merkel B.J."/>
            <person name="Hornburger P."/>
            <person name="Mueller R.-W."/>
            <person name="Bruemmer F."/>
            <person name="Labrenz M."/>
            <person name="Spormann A.M."/>
            <person name="Op Den Camp H."/>
            <person name="Overmann J."/>
            <person name="Amann R."/>
            <person name="Jetten M.S.M."/>
            <person name="Mascher T."/>
            <person name="Medema M.H."/>
            <person name="Devos D.P."/>
            <person name="Kaster A.-K."/>
            <person name="Ovreas L."/>
            <person name="Rohde M."/>
            <person name="Galperin M.Y."/>
            <person name="Jogler C."/>
        </authorList>
    </citation>
    <scope>NUCLEOTIDE SEQUENCE [LARGE SCALE GENOMIC DNA]</scope>
    <source>
        <strain evidence="3 4">Q31b</strain>
    </source>
</reference>
<sequence>MLEQHYAPVDAATMLGVDSEQVLAWIHSGELAAANVAKTQNAKRPRWRISESELGKFLLRRRHPASVTTSTPKVARRPKPKQYV</sequence>
<feature type="domain" description="Helix-turn-helix" evidence="2">
    <location>
        <begin position="10"/>
        <end position="62"/>
    </location>
</feature>
<dbReference type="AlphaFoldDB" id="A0A5C6DR48"/>
<evidence type="ECO:0000256" key="1">
    <source>
        <dbReference type="SAM" id="MobiDB-lite"/>
    </source>
</evidence>
<accession>A0A5C6DR48</accession>
<dbReference type="Proteomes" id="UP000315471">
    <property type="component" value="Unassembled WGS sequence"/>
</dbReference>
<evidence type="ECO:0000313" key="4">
    <source>
        <dbReference type="Proteomes" id="UP000315471"/>
    </source>
</evidence>
<organism evidence="3 4">
    <name type="scientific">Novipirellula aureliae</name>
    <dbReference type="NCBI Taxonomy" id="2527966"/>
    <lineage>
        <taxon>Bacteria</taxon>
        <taxon>Pseudomonadati</taxon>
        <taxon>Planctomycetota</taxon>
        <taxon>Planctomycetia</taxon>
        <taxon>Pirellulales</taxon>
        <taxon>Pirellulaceae</taxon>
        <taxon>Novipirellula</taxon>
    </lineage>
</organism>
<gene>
    <name evidence="3" type="ORF">Q31b_42050</name>
</gene>
<dbReference type="EMBL" id="SJPY01000006">
    <property type="protein sequence ID" value="TWU39122.1"/>
    <property type="molecule type" value="Genomic_DNA"/>
</dbReference>
<proteinExistence type="predicted"/>
<evidence type="ECO:0000259" key="2">
    <source>
        <dbReference type="Pfam" id="PF12728"/>
    </source>
</evidence>
<dbReference type="Pfam" id="PF12728">
    <property type="entry name" value="HTH_17"/>
    <property type="match status" value="1"/>
</dbReference>
<feature type="compositionally biased region" description="Basic residues" evidence="1">
    <location>
        <begin position="74"/>
        <end position="84"/>
    </location>
</feature>
<keyword evidence="4" id="KW-1185">Reference proteome</keyword>
<dbReference type="RefSeq" id="WP_146601367.1">
    <property type="nucleotide sequence ID" value="NZ_SJPY01000006.1"/>
</dbReference>
<feature type="region of interest" description="Disordered" evidence="1">
    <location>
        <begin position="64"/>
        <end position="84"/>
    </location>
</feature>
<dbReference type="InterPro" id="IPR041657">
    <property type="entry name" value="HTH_17"/>
</dbReference>
<name>A0A5C6DR48_9BACT</name>
<comment type="caution">
    <text evidence="3">The sequence shown here is derived from an EMBL/GenBank/DDBJ whole genome shotgun (WGS) entry which is preliminary data.</text>
</comment>
<evidence type="ECO:0000313" key="3">
    <source>
        <dbReference type="EMBL" id="TWU39122.1"/>
    </source>
</evidence>